<dbReference type="PANTHER" id="PTHR40457:SF1">
    <property type="entry name" value="PHOSPHOLIPASE A1"/>
    <property type="match status" value="1"/>
</dbReference>
<proteinExistence type="inferred from homology"/>
<feature type="binding site" description="in dimeric form" evidence="19">
    <location>
        <position position="140"/>
    </location>
    <ligand>
        <name>Ca(2+)</name>
        <dbReference type="ChEBI" id="CHEBI:29108"/>
        <label>1</label>
    </ligand>
</feature>
<keyword evidence="23" id="KW-1185">Reference proteome</keyword>
<evidence type="ECO:0000256" key="8">
    <source>
        <dbReference type="ARBA" id="ARBA00022452"/>
    </source>
</evidence>
<comment type="catalytic activity">
    <reaction evidence="1 20">
        <text>a 1,2-diacyl-sn-glycero-3-phosphocholine + H2O = a 2-acyl-sn-glycero-3-phosphocholine + a fatty acid + H(+)</text>
        <dbReference type="Rhea" id="RHEA:18689"/>
        <dbReference type="ChEBI" id="CHEBI:15377"/>
        <dbReference type="ChEBI" id="CHEBI:15378"/>
        <dbReference type="ChEBI" id="CHEBI:28868"/>
        <dbReference type="ChEBI" id="CHEBI:57643"/>
        <dbReference type="ChEBI" id="CHEBI:57875"/>
        <dbReference type="EC" id="3.1.1.32"/>
    </reaction>
</comment>
<evidence type="ECO:0000256" key="13">
    <source>
        <dbReference type="ARBA" id="ARBA00022837"/>
    </source>
</evidence>
<protein>
    <recommendedName>
        <fullName evidence="7 20">Phospholipase A1</fullName>
        <ecNumber evidence="5 20">3.1.1.32</ecNumber>
        <ecNumber evidence="6 20">3.1.1.4</ecNumber>
    </recommendedName>
    <alternativeName>
        <fullName evidence="20">Phosphatidylcholine 1-acylhydrolase</fullName>
    </alternativeName>
</protein>
<evidence type="ECO:0000256" key="18">
    <source>
        <dbReference type="PIRSR" id="PIRSR603187-1"/>
    </source>
</evidence>
<keyword evidence="8" id="KW-1134">Transmembrane beta strand</keyword>
<comment type="subcellular location">
    <subcellularLocation>
        <location evidence="20">Cell outer membrane</location>
        <topology evidence="20">Multi-pass membrane protein</topology>
    </subcellularLocation>
    <text evidence="20">One of the very few enzymes located there.</text>
</comment>
<evidence type="ECO:0000256" key="15">
    <source>
        <dbReference type="ARBA" id="ARBA00023098"/>
    </source>
</evidence>
<gene>
    <name evidence="21" type="ORF">ESZ26_05030</name>
    <name evidence="22" type="ORF">ESZ27_02610</name>
</gene>
<dbReference type="Pfam" id="PF02253">
    <property type="entry name" value="PLA1"/>
    <property type="match status" value="1"/>
</dbReference>
<dbReference type="GO" id="GO:0008970">
    <property type="term" value="F:phospholipase A1 activity"/>
    <property type="evidence" value="ECO:0007669"/>
    <property type="project" value="UniProtKB-EC"/>
</dbReference>
<dbReference type="Proteomes" id="UP000321917">
    <property type="component" value="Unassembled WGS sequence"/>
</dbReference>
<dbReference type="Proteomes" id="UP000321525">
    <property type="component" value="Unassembled WGS sequence"/>
</dbReference>
<evidence type="ECO:0000256" key="20">
    <source>
        <dbReference type="RuleBase" id="RU366027"/>
    </source>
</evidence>
<dbReference type="EC" id="3.1.1.4" evidence="6 20"/>
<dbReference type="Gene3D" id="2.40.230.10">
    <property type="entry name" value="Phospholipase A1"/>
    <property type="match status" value="1"/>
</dbReference>
<evidence type="ECO:0000256" key="11">
    <source>
        <dbReference type="ARBA" id="ARBA00022729"/>
    </source>
</evidence>
<feature type="active site" description="Proton acceptor" evidence="18">
    <location>
        <position position="175"/>
    </location>
</feature>
<evidence type="ECO:0000313" key="21">
    <source>
        <dbReference type="EMBL" id="TWX62016.1"/>
    </source>
</evidence>
<evidence type="ECO:0000313" key="24">
    <source>
        <dbReference type="Proteomes" id="UP000321917"/>
    </source>
</evidence>
<evidence type="ECO:0000256" key="17">
    <source>
        <dbReference type="ARBA" id="ARBA00023237"/>
    </source>
</evidence>
<dbReference type="SUPFAM" id="SSF56931">
    <property type="entry name" value="Outer membrane phospholipase A (OMPLA)"/>
    <property type="match status" value="1"/>
</dbReference>
<dbReference type="PRINTS" id="PR01486">
    <property type="entry name" value="PHPHLIPASEA1"/>
</dbReference>
<evidence type="ECO:0000256" key="6">
    <source>
        <dbReference type="ARBA" id="ARBA00013278"/>
    </source>
</evidence>
<dbReference type="GO" id="GO:0004623">
    <property type="term" value="F:phospholipase A2 activity"/>
    <property type="evidence" value="ECO:0007669"/>
    <property type="project" value="UniProtKB-EC"/>
</dbReference>
<keyword evidence="11" id="KW-0732">Signal</keyword>
<feature type="binding site" description="in dimeric form" evidence="19">
    <location>
        <position position="180"/>
    </location>
    <ligand>
        <name>Ca(2+)</name>
        <dbReference type="ChEBI" id="CHEBI:29108"/>
        <label>1</label>
    </ligand>
</feature>
<evidence type="ECO:0000313" key="23">
    <source>
        <dbReference type="Proteomes" id="UP000321525"/>
    </source>
</evidence>
<evidence type="ECO:0000256" key="10">
    <source>
        <dbReference type="ARBA" id="ARBA00022723"/>
    </source>
</evidence>
<evidence type="ECO:0000256" key="7">
    <source>
        <dbReference type="ARBA" id="ARBA00021726"/>
    </source>
</evidence>
<accession>A0A5C6QR56</accession>
<evidence type="ECO:0000256" key="2">
    <source>
        <dbReference type="ARBA" id="ARBA00001604"/>
    </source>
</evidence>
<dbReference type="GO" id="GO:0005509">
    <property type="term" value="F:calcium ion binding"/>
    <property type="evidence" value="ECO:0007669"/>
    <property type="project" value="TreeGrafter"/>
</dbReference>
<evidence type="ECO:0000313" key="22">
    <source>
        <dbReference type="EMBL" id="TWX71349.1"/>
    </source>
</evidence>
<evidence type="ECO:0000256" key="19">
    <source>
        <dbReference type="PIRSR" id="PIRSR603187-2"/>
    </source>
</evidence>
<evidence type="ECO:0000256" key="16">
    <source>
        <dbReference type="ARBA" id="ARBA00023136"/>
    </source>
</evidence>
<reference evidence="22 24" key="1">
    <citation type="submission" date="2019-07" db="EMBL/GenBank/DDBJ databases">
        <title>Genomes of sea-ice associated Colwellia species.</title>
        <authorList>
            <person name="Bowman J.P."/>
        </authorList>
    </citation>
    <scope>NUCLEOTIDE SEQUENCE [LARGE SCALE GENOMIC DNA]</scope>
    <source>
        <strain evidence="21 23">ACAM 607</strain>
        <strain evidence="22 24">IC036</strain>
    </source>
</reference>
<keyword evidence="15 20" id="KW-0443">Lipid metabolism</keyword>
<comment type="similarity">
    <text evidence="3 20">Belongs to the phospholipase A1 family.</text>
</comment>
<sequence>MKLFTLGAESMTLGEIRSVCAIQEYDISRQQKKTEQTELSNRTGGITDRIKREKMTEFEPYVLTPHKMNFVLPAMTTNKVNKQAYRSFEGYEDNLANVEAKFQLSLKVPLNYDRIFIEGDGLYAAFTLSAWWQIYASGISKPFRETNYQPEIFYLAPLNWHPFGGNTGFIIGVEHESNGRAQDLSRSWNRIYTHILFEKEKFALSIKPWLRLSEKEKTFALDPDGDDNPDIEDYMGNFELSMAYKWHDYEFNFKGRQNFSSQYGAAEIGFTFPLWGKLRGYATVFNGYGESLIDYNYSQTRFGIGISLSDIL</sequence>
<keyword evidence="10 19" id="KW-0479">Metal-binding</keyword>
<comment type="subunit">
    <text evidence="4 20">Homodimer; dimerization is reversible, and the dimeric form is the active one.</text>
</comment>
<evidence type="ECO:0000256" key="12">
    <source>
        <dbReference type="ARBA" id="ARBA00022801"/>
    </source>
</evidence>
<name>A0A5C6QR56_9GAMM</name>
<evidence type="ECO:0000256" key="9">
    <source>
        <dbReference type="ARBA" id="ARBA00022692"/>
    </source>
</evidence>
<comment type="catalytic activity">
    <reaction evidence="2 20">
        <text>a 1,2-diacyl-sn-glycero-3-phosphocholine + H2O = a 1-acyl-sn-glycero-3-phosphocholine + a fatty acid + H(+)</text>
        <dbReference type="Rhea" id="RHEA:15801"/>
        <dbReference type="ChEBI" id="CHEBI:15377"/>
        <dbReference type="ChEBI" id="CHEBI:15378"/>
        <dbReference type="ChEBI" id="CHEBI:28868"/>
        <dbReference type="ChEBI" id="CHEBI:57643"/>
        <dbReference type="ChEBI" id="CHEBI:58168"/>
        <dbReference type="EC" id="3.1.1.4"/>
    </reaction>
</comment>
<keyword evidence="12 20" id="KW-0378">Hydrolase</keyword>
<keyword evidence="17 20" id="KW-0998">Cell outer membrane</keyword>
<dbReference type="AlphaFoldDB" id="A0A5C6QR56"/>
<keyword evidence="16" id="KW-0472">Membrane</keyword>
<comment type="caution">
    <text evidence="22">The sequence shown here is derived from an EMBL/GenBank/DDBJ whole genome shotgun (WGS) entry which is preliminary data.</text>
</comment>
<dbReference type="InterPro" id="IPR003187">
    <property type="entry name" value="PLipase_A1"/>
</dbReference>
<dbReference type="GO" id="GO:0016042">
    <property type="term" value="P:lipid catabolic process"/>
    <property type="evidence" value="ECO:0007669"/>
    <property type="project" value="UniProtKB-KW"/>
</dbReference>
<feature type="active site" description="Nucleophile" evidence="18">
    <location>
        <position position="177"/>
    </location>
</feature>
<organism evidence="22 24">
    <name type="scientific">Colwellia hornerae</name>
    <dbReference type="NCBI Taxonomy" id="89402"/>
    <lineage>
        <taxon>Bacteria</taxon>
        <taxon>Pseudomonadati</taxon>
        <taxon>Pseudomonadota</taxon>
        <taxon>Gammaproteobacteria</taxon>
        <taxon>Alteromonadales</taxon>
        <taxon>Colwelliaceae</taxon>
        <taxon>Colwellia</taxon>
    </lineage>
</organism>
<keyword evidence="14 20" id="KW-0442">Lipid degradation</keyword>
<dbReference type="EMBL" id="VOLQ01000003">
    <property type="protein sequence ID" value="TWX71349.1"/>
    <property type="molecule type" value="Genomic_DNA"/>
</dbReference>
<evidence type="ECO:0000256" key="14">
    <source>
        <dbReference type="ARBA" id="ARBA00022963"/>
    </source>
</evidence>
<evidence type="ECO:0000256" key="1">
    <source>
        <dbReference type="ARBA" id="ARBA00000111"/>
    </source>
</evidence>
<dbReference type="GO" id="GO:0009279">
    <property type="term" value="C:cell outer membrane"/>
    <property type="evidence" value="ECO:0007669"/>
    <property type="project" value="UniProtKB-SubCell"/>
</dbReference>
<keyword evidence="9" id="KW-0812">Transmembrane</keyword>
<dbReference type="OrthoDB" id="188433at2"/>
<dbReference type="PANTHER" id="PTHR40457">
    <property type="entry name" value="PHOSPHOLIPASE A1"/>
    <property type="match status" value="1"/>
</dbReference>
<evidence type="ECO:0000256" key="5">
    <source>
        <dbReference type="ARBA" id="ARBA00013179"/>
    </source>
</evidence>
<feature type="binding site" description="in dimeric form" evidence="19">
    <location>
        <position position="227"/>
    </location>
    <ligand>
        <name>Ca(2+)</name>
        <dbReference type="ChEBI" id="CHEBI:29108"/>
        <label>1</label>
    </ligand>
</feature>
<dbReference type="CDD" id="cd00541">
    <property type="entry name" value="OMPLA"/>
    <property type="match status" value="1"/>
</dbReference>
<dbReference type="EC" id="3.1.1.32" evidence="5 20"/>
<keyword evidence="13 19" id="KW-0106">Calcium</keyword>
<feature type="binding site" description="in dimeric form" evidence="19">
    <location>
        <position position="185"/>
    </location>
    <ligand>
        <name>Ca(2+)</name>
        <dbReference type="ChEBI" id="CHEBI:29108"/>
        <label>1</label>
    </ligand>
</feature>
<dbReference type="InterPro" id="IPR036541">
    <property type="entry name" value="PLipase_A1_sf"/>
</dbReference>
<comment type="cofactor">
    <cofactor evidence="20">
        <name>Ca(2+)</name>
        <dbReference type="ChEBI" id="CHEBI:29108"/>
    </cofactor>
    <text evidence="20">Binds 1 Ca(2+) ion per monomer. In the dimeric form the Ca(2+) is bound by different amino acids with binding of each Ca(2+) shared with ligands coming from each monomer. The Ca(2+) ion may have a role in catalysis.</text>
</comment>
<evidence type="ECO:0000256" key="3">
    <source>
        <dbReference type="ARBA" id="ARBA00010525"/>
    </source>
</evidence>
<dbReference type="EMBL" id="VOLR01000005">
    <property type="protein sequence ID" value="TWX62016.1"/>
    <property type="molecule type" value="Genomic_DNA"/>
</dbReference>
<comment type="function">
    <text evidence="20">Hydrolysis of phosphatidylcholine with phospholipase A2 (EC 3.1.1.4) and phospholipase A1 (EC 3.1.1.32) activities.</text>
</comment>
<evidence type="ECO:0000256" key="4">
    <source>
        <dbReference type="ARBA" id="ARBA00011702"/>
    </source>
</evidence>